<evidence type="ECO:0000256" key="2">
    <source>
        <dbReference type="ARBA" id="ARBA00005025"/>
    </source>
</evidence>
<evidence type="ECO:0000313" key="11">
    <source>
        <dbReference type="Proteomes" id="UP000886857"/>
    </source>
</evidence>
<dbReference type="GO" id="GO:0009097">
    <property type="term" value="P:isoleucine biosynthetic process"/>
    <property type="evidence" value="ECO:0007669"/>
    <property type="project" value="UniProtKB-UniRule"/>
</dbReference>
<accession>A0A9D1SW21</accession>
<evidence type="ECO:0000313" key="10">
    <source>
        <dbReference type="EMBL" id="HIU98854.1"/>
    </source>
</evidence>
<comment type="caution">
    <text evidence="10">The sequence shown here is derived from an EMBL/GenBank/DDBJ whole genome shotgun (WGS) entry which is preliminary data.</text>
</comment>
<proteinExistence type="inferred from homology"/>
<reference evidence="10" key="1">
    <citation type="submission" date="2020-10" db="EMBL/GenBank/DDBJ databases">
        <authorList>
            <person name="Gilroy R."/>
        </authorList>
    </citation>
    <scope>NUCLEOTIDE SEQUENCE</scope>
    <source>
        <strain evidence="10">10406</strain>
    </source>
</reference>
<name>A0A9D1SW21_9FIRM</name>
<dbReference type="Pfam" id="PF22629">
    <property type="entry name" value="ACT_AHAS_ss"/>
    <property type="match status" value="1"/>
</dbReference>
<dbReference type="SUPFAM" id="SSF55021">
    <property type="entry name" value="ACT-like"/>
    <property type="match status" value="2"/>
</dbReference>
<evidence type="ECO:0000256" key="5">
    <source>
        <dbReference type="ARBA" id="ARBA00022605"/>
    </source>
</evidence>
<dbReference type="PANTHER" id="PTHR30239:SF0">
    <property type="entry name" value="ACETOLACTATE SYNTHASE SMALL SUBUNIT 1, CHLOROPLASTIC"/>
    <property type="match status" value="1"/>
</dbReference>
<dbReference type="Proteomes" id="UP000886857">
    <property type="component" value="Unassembled WGS sequence"/>
</dbReference>
<comment type="pathway">
    <text evidence="1 8">Amino-acid biosynthesis; L-isoleucine biosynthesis; L-isoleucine from 2-oxobutanoate: step 1/4.</text>
</comment>
<dbReference type="PROSITE" id="PS51671">
    <property type="entry name" value="ACT"/>
    <property type="match status" value="1"/>
</dbReference>
<dbReference type="InterPro" id="IPR045865">
    <property type="entry name" value="ACT-like_dom_sf"/>
</dbReference>
<reference evidence="10" key="2">
    <citation type="journal article" date="2021" name="PeerJ">
        <title>Extensive microbial diversity within the chicken gut microbiome revealed by metagenomics and culture.</title>
        <authorList>
            <person name="Gilroy R."/>
            <person name="Ravi A."/>
            <person name="Getino M."/>
            <person name="Pursley I."/>
            <person name="Horton D.L."/>
            <person name="Alikhan N.F."/>
            <person name="Baker D."/>
            <person name="Gharbi K."/>
            <person name="Hall N."/>
            <person name="Watson M."/>
            <person name="Adriaenssens E.M."/>
            <person name="Foster-Nyarko E."/>
            <person name="Jarju S."/>
            <person name="Secka A."/>
            <person name="Antonio M."/>
            <person name="Oren A."/>
            <person name="Chaudhuri R.R."/>
            <person name="La Ragione R."/>
            <person name="Hildebrand F."/>
            <person name="Pallen M.J."/>
        </authorList>
    </citation>
    <scope>NUCLEOTIDE SEQUENCE</scope>
    <source>
        <strain evidence="10">10406</strain>
    </source>
</reference>
<dbReference type="InterPro" id="IPR027271">
    <property type="entry name" value="Acetolactate_synth/TF_NikR_C"/>
</dbReference>
<keyword evidence="8 10" id="KW-0808">Transferase</keyword>
<dbReference type="Pfam" id="PF10369">
    <property type="entry name" value="ALS_ss_C"/>
    <property type="match status" value="1"/>
</dbReference>
<evidence type="ECO:0000256" key="7">
    <source>
        <dbReference type="ARBA" id="ARBA00048670"/>
    </source>
</evidence>
<feature type="domain" description="ACT" evidence="9">
    <location>
        <begin position="8"/>
        <end position="82"/>
    </location>
</feature>
<dbReference type="InterPro" id="IPR054480">
    <property type="entry name" value="AHAS_small-like_ACT"/>
</dbReference>
<dbReference type="FunFam" id="3.30.70.260:FF:000001">
    <property type="entry name" value="Acetolactate synthase, small subunit"/>
    <property type="match status" value="1"/>
</dbReference>
<comment type="pathway">
    <text evidence="2 8">Amino-acid biosynthesis; L-valine biosynthesis; L-valine from pyruvate: step 1/4.</text>
</comment>
<dbReference type="GO" id="GO:0009099">
    <property type="term" value="P:L-valine biosynthetic process"/>
    <property type="evidence" value="ECO:0007669"/>
    <property type="project" value="UniProtKB-UniRule"/>
</dbReference>
<dbReference type="InterPro" id="IPR004789">
    <property type="entry name" value="Acetalactate_synth_ssu"/>
</dbReference>
<gene>
    <name evidence="10" type="primary">ilvN</name>
    <name evidence="10" type="ORF">IAC73_03315</name>
</gene>
<keyword evidence="5 8" id="KW-0028">Amino-acid biosynthesis</keyword>
<comment type="subunit">
    <text evidence="4 8">Dimer of large and small chains.</text>
</comment>
<evidence type="ECO:0000256" key="1">
    <source>
        <dbReference type="ARBA" id="ARBA00004974"/>
    </source>
</evidence>
<evidence type="ECO:0000256" key="6">
    <source>
        <dbReference type="ARBA" id="ARBA00023304"/>
    </source>
</evidence>
<sequence length="174" mass="18809">MDGIKQRIISILVSNQPGVLSRIAGLFSRRGYNIDALTVCATEDERYSRMTITVTAQPATVRQIVAQLEKQEDVIKVVGFDGSEVAYRELLLIKLAVSPAERSQIVDLCTLFKAKAIDINADSIMLELTGSPEKVDNFVKNLSVYTILEMARTGGAALERGGGSMAADVSAGEE</sequence>
<dbReference type="EC" id="2.2.1.6" evidence="8"/>
<evidence type="ECO:0000256" key="3">
    <source>
        <dbReference type="ARBA" id="ARBA00006341"/>
    </source>
</evidence>
<evidence type="ECO:0000259" key="9">
    <source>
        <dbReference type="PROSITE" id="PS51671"/>
    </source>
</evidence>
<dbReference type="InterPro" id="IPR019455">
    <property type="entry name" value="Acetolactate_synth_ssu_C"/>
</dbReference>
<dbReference type="AlphaFoldDB" id="A0A9D1SW21"/>
<dbReference type="Gene3D" id="3.30.70.1150">
    <property type="entry name" value="ACT-like. Chain A, domain 2"/>
    <property type="match status" value="1"/>
</dbReference>
<dbReference type="CDD" id="cd04878">
    <property type="entry name" value="ACT_AHAS"/>
    <property type="match status" value="1"/>
</dbReference>
<dbReference type="GO" id="GO:1990610">
    <property type="term" value="F:acetolactate synthase regulator activity"/>
    <property type="evidence" value="ECO:0007669"/>
    <property type="project" value="UniProtKB-UniRule"/>
</dbReference>
<comment type="function">
    <text evidence="8">Catalyzes the conversion of 2 pyruvate molecules into acetolactate in the first common step of the biosynthetic pathway of the branched-amino acids such as leucine, isoleucine, and valine.</text>
</comment>
<dbReference type="NCBIfam" id="NF008864">
    <property type="entry name" value="PRK11895.1"/>
    <property type="match status" value="1"/>
</dbReference>
<evidence type="ECO:0000256" key="8">
    <source>
        <dbReference type="RuleBase" id="RU368092"/>
    </source>
</evidence>
<dbReference type="InterPro" id="IPR002912">
    <property type="entry name" value="ACT_dom"/>
</dbReference>
<dbReference type="EMBL" id="DVOE01000050">
    <property type="protein sequence ID" value="HIU98854.1"/>
    <property type="molecule type" value="Genomic_DNA"/>
</dbReference>
<organism evidence="10 11">
    <name type="scientific">Candidatus Limadaptatus stercoripullorum</name>
    <dbReference type="NCBI Taxonomy" id="2840846"/>
    <lineage>
        <taxon>Bacteria</taxon>
        <taxon>Bacillati</taxon>
        <taxon>Bacillota</taxon>
        <taxon>Clostridia</taxon>
        <taxon>Eubacteriales</taxon>
        <taxon>Candidatus Limadaptatus</taxon>
    </lineage>
</organism>
<evidence type="ECO:0000256" key="4">
    <source>
        <dbReference type="ARBA" id="ARBA00011744"/>
    </source>
</evidence>
<dbReference type="InterPro" id="IPR039557">
    <property type="entry name" value="AHAS_ACT"/>
</dbReference>
<dbReference type="GO" id="GO:0003984">
    <property type="term" value="F:acetolactate synthase activity"/>
    <property type="evidence" value="ECO:0007669"/>
    <property type="project" value="UniProtKB-UniRule"/>
</dbReference>
<dbReference type="GO" id="GO:0005829">
    <property type="term" value="C:cytosol"/>
    <property type="evidence" value="ECO:0007669"/>
    <property type="project" value="TreeGrafter"/>
</dbReference>
<keyword evidence="6 8" id="KW-0100">Branched-chain amino acid biosynthesis</keyword>
<comment type="catalytic activity">
    <reaction evidence="7 8">
        <text>2 pyruvate + H(+) = (2S)-2-acetolactate + CO2</text>
        <dbReference type="Rhea" id="RHEA:25249"/>
        <dbReference type="ChEBI" id="CHEBI:15361"/>
        <dbReference type="ChEBI" id="CHEBI:15378"/>
        <dbReference type="ChEBI" id="CHEBI:16526"/>
        <dbReference type="ChEBI" id="CHEBI:58476"/>
        <dbReference type="EC" id="2.2.1.6"/>
    </reaction>
</comment>
<dbReference type="Gene3D" id="3.30.70.260">
    <property type="match status" value="1"/>
</dbReference>
<dbReference type="NCBIfam" id="TIGR00119">
    <property type="entry name" value="acolac_sm"/>
    <property type="match status" value="1"/>
</dbReference>
<comment type="similarity">
    <text evidence="3 8">Belongs to the acetolactate synthase small subunit family.</text>
</comment>
<protein>
    <recommendedName>
        <fullName evidence="8">Acetolactate synthase small subunit</fullName>
        <shortName evidence="8">AHAS</shortName>
        <shortName evidence="8">ALS</shortName>
        <ecNumber evidence="8">2.2.1.6</ecNumber>
    </recommendedName>
    <alternativeName>
        <fullName evidence="8">Acetohydroxy-acid synthase small subunit</fullName>
    </alternativeName>
</protein>
<dbReference type="PANTHER" id="PTHR30239">
    <property type="entry name" value="ACETOLACTATE SYNTHASE SMALL SUBUNIT"/>
    <property type="match status" value="1"/>
</dbReference>